<dbReference type="AlphaFoldDB" id="A0A369JJJ9"/>
<proteinExistence type="predicted"/>
<accession>A0A369JJJ9</accession>
<name>A0A369JJJ9_HYPMA</name>
<organism evidence="2 3">
    <name type="scientific">Hypsizygus marmoreus</name>
    <name type="common">White beech mushroom</name>
    <name type="synonym">Agaricus marmoreus</name>
    <dbReference type="NCBI Taxonomy" id="39966"/>
    <lineage>
        <taxon>Eukaryota</taxon>
        <taxon>Fungi</taxon>
        <taxon>Dikarya</taxon>
        <taxon>Basidiomycota</taxon>
        <taxon>Agaricomycotina</taxon>
        <taxon>Agaricomycetes</taxon>
        <taxon>Agaricomycetidae</taxon>
        <taxon>Agaricales</taxon>
        <taxon>Tricholomatineae</taxon>
        <taxon>Lyophyllaceae</taxon>
        <taxon>Hypsizygus</taxon>
    </lineage>
</organism>
<gene>
    <name evidence="2" type="ORF">Hypma_014447</name>
</gene>
<evidence type="ECO:0000313" key="2">
    <source>
        <dbReference type="EMBL" id="RDB18976.1"/>
    </source>
</evidence>
<evidence type="ECO:0000256" key="1">
    <source>
        <dbReference type="SAM" id="MobiDB-lite"/>
    </source>
</evidence>
<evidence type="ECO:0000313" key="3">
    <source>
        <dbReference type="Proteomes" id="UP000076154"/>
    </source>
</evidence>
<feature type="region of interest" description="Disordered" evidence="1">
    <location>
        <begin position="1"/>
        <end position="20"/>
    </location>
</feature>
<protein>
    <submittedName>
        <fullName evidence="2">Uncharacterized protein</fullName>
    </submittedName>
</protein>
<dbReference type="InParanoid" id="A0A369JJJ9"/>
<comment type="caution">
    <text evidence="2">The sequence shown here is derived from an EMBL/GenBank/DDBJ whole genome shotgun (WGS) entry which is preliminary data.</text>
</comment>
<keyword evidence="3" id="KW-1185">Reference proteome</keyword>
<dbReference type="Proteomes" id="UP000076154">
    <property type="component" value="Unassembled WGS sequence"/>
</dbReference>
<dbReference type="EMBL" id="LUEZ02000085">
    <property type="protein sequence ID" value="RDB18976.1"/>
    <property type="molecule type" value="Genomic_DNA"/>
</dbReference>
<sequence>MLPPIPTPSPSSSSARCTGPVNKHRLLEGEVVAYNSETRSGGVLVSMHPLPVYAASWFSSTTSSLPVSYPHRLHL</sequence>
<reference evidence="2" key="1">
    <citation type="submission" date="2018-04" db="EMBL/GenBank/DDBJ databases">
        <title>Whole genome sequencing of Hypsizygus marmoreus.</title>
        <authorList>
            <person name="Choi I.-G."/>
            <person name="Min B."/>
            <person name="Kim J.-G."/>
            <person name="Kim S."/>
            <person name="Oh Y.-L."/>
            <person name="Kong W.-S."/>
            <person name="Park H."/>
            <person name="Jeong J."/>
            <person name="Song E.-S."/>
        </authorList>
    </citation>
    <scope>NUCLEOTIDE SEQUENCE [LARGE SCALE GENOMIC DNA]</scope>
    <source>
        <strain evidence="2">51987-8</strain>
    </source>
</reference>